<feature type="compositionally biased region" description="Basic residues" evidence="1">
    <location>
        <begin position="8"/>
        <end position="19"/>
    </location>
</feature>
<proteinExistence type="predicted"/>
<dbReference type="Pfam" id="PF14435">
    <property type="entry name" value="SUKH-4"/>
    <property type="match status" value="1"/>
</dbReference>
<gene>
    <name evidence="2" type="ORF">DPM19_28820</name>
</gene>
<organism evidence="2 3">
    <name type="scientific">Actinomadura craniellae</name>
    <dbReference type="NCBI Taxonomy" id="2231787"/>
    <lineage>
        <taxon>Bacteria</taxon>
        <taxon>Bacillati</taxon>
        <taxon>Actinomycetota</taxon>
        <taxon>Actinomycetes</taxon>
        <taxon>Streptosporangiales</taxon>
        <taxon>Thermomonosporaceae</taxon>
        <taxon>Actinomadura</taxon>
    </lineage>
</organism>
<accession>A0A365GY37</accession>
<name>A0A365GY37_9ACTN</name>
<evidence type="ECO:0000313" key="2">
    <source>
        <dbReference type="EMBL" id="RAY11755.1"/>
    </source>
</evidence>
<dbReference type="AlphaFoldDB" id="A0A365GY37"/>
<reference evidence="2 3" key="1">
    <citation type="submission" date="2018-06" db="EMBL/GenBank/DDBJ databases">
        <title>Actinomadura craniellae sp. nov. isolated from marine sponge Craniella sp.</title>
        <authorList>
            <person name="Li L."/>
            <person name="Xu Q.H."/>
            <person name="Lin H.W."/>
            <person name="Lu Y.H."/>
        </authorList>
    </citation>
    <scope>NUCLEOTIDE SEQUENCE [LARGE SCALE GENOMIC DNA]</scope>
    <source>
        <strain evidence="2 3">LHW63021</strain>
    </source>
</reference>
<evidence type="ECO:0008006" key="4">
    <source>
        <dbReference type="Google" id="ProtNLM"/>
    </source>
</evidence>
<dbReference type="InterPro" id="IPR025851">
    <property type="entry name" value="SUKH-4"/>
</dbReference>
<dbReference type="EMBL" id="QLYX01000017">
    <property type="protein sequence ID" value="RAY11755.1"/>
    <property type="molecule type" value="Genomic_DNA"/>
</dbReference>
<comment type="caution">
    <text evidence="2">The sequence shown here is derived from an EMBL/GenBank/DDBJ whole genome shotgun (WGS) entry which is preliminary data.</text>
</comment>
<protein>
    <recommendedName>
        <fullName evidence="4">SUKH-4 immunity protein</fullName>
    </recommendedName>
</protein>
<evidence type="ECO:0000256" key="1">
    <source>
        <dbReference type="SAM" id="MobiDB-lite"/>
    </source>
</evidence>
<evidence type="ECO:0000313" key="3">
    <source>
        <dbReference type="Proteomes" id="UP000251891"/>
    </source>
</evidence>
<sequence>MRRDGPRPHPRPRRHRRRPALLTSIAGRGCETGQVEPETVTHPPEALGRPADPAARRLLAEAGLPRALIGVFFAADRLEPPPAGTPGIVPADHLVLGRSREGDLLCLHLPSGEVLLVEPRGLMEVSLVNTTLGRFLECAALVRDRYPFSFADPGGAADALEAALEALDPACLPADGFWDCLLSDIANGDHSG</sequence>
<keyword evidence="3" id="KW-1185">Reference proteome</keyword>
<feature type="region of interest" description="Disordered" evidence="1">
    <location>
        <begin position="1"/>
        <end position="48"/>
    </location>
</feature>
<dbReference type="Proteomes" id="UP000251891">
    <property type="component" value="Unassembled WGS sequence"/>
</dbReference>